<evidence type="ECO:0000256" key="12">
    <source>
        <dbReference type="ARBA" id="ARBA00023295"/>
    </source>
</evidence>
<evidence type="ECO:0000256" key="8">
    <source>
        <dbReference type="ARBA" id="ARBA00022729"/>
    </source>
</evidence>
<dbReference type="GO" id="GO:0046355">
    <property type="term" value="P:mannan catabolic process"/>
    <property type="evidence" value="ECO:0007669"/>
    <property type="project" value="UniProtKB-ARBA"/>
</dbReference>
<keyword evidence="9 16" id="KW-0378">Hydrolase</keyword>
<keyword evidence="10" id="KW-1133">Transmembrane helix</keyword>
<keyword evidence="12" id="KW-0326">Glycosidase</keyword>
<evidence type="ECO:0000256" key="2">
    <source>
        <dbReference type="ARBA" id="ARBA00004141"/>
    </source>
</evidence>
<dbReference type="PROSITE" id="PS01346">
    <property type="entry name" value="CLAUDIN"/>
    <property type="match status" value="1"/>
</dbReference>
<dbReference type="GO" id="GO:0030248">
    <property type="term" value="F:cellulose binding"/>
    <property type="evidence" value="ECO:0007669"/>
    <property type="project" value="InterPro"/>
</dbReference>
<dbReference type="Pfam" id="PF00734">
    <property type="entry name" value="CBM_1"/>
    <property type="match status" value="1"/>
</dbReference>
<evidence type="ECO:0000256" key="11">
    <source>
        <dbReference type="ARBA" id="ARBA00023136"/>
    </source>
</evidence>
<dbReference type="Pfam" id="PF26410">
    <property type="entry name" value="GH5_mannosidase"/>
    <property type="match status" value="1"/>
</dbReference>
<evidence type="ECO:0000256" key="10">
    <source>
        <dbReference type="ARBA" id="ARBA00022989"/>
    </source>
</evidence>
<dbReference type="InterPro" id="IPR017974">
    <property type="entry name" value="Claudin_CS"/>
</dbReference>
<sequence>MPLNSRIISSLVFVAGLAHVGSCTVGLWGQCGGSSYSGDTTCESGSKCVALNDWFWQCQPSGSATTTTTTSSSSKTTTTSCSSTTTTTTTTSGGSTPTGCSNFVRTSGQKFTLGGSTFTVVGTNAYWLAQKTPTQADLDKAFADIAATGATTVRTWGFNEVTSASGTYYQSWSGSTPTINYGSNGLQKFDQVIASAKAHGLKLIVALTNNWQDYGGMDVYVKQIANSDNHDLFYTNSNVIQAFKNYIAVWVNRYKNEPTILAWELANEPRCHGTTGTWTGTCTTSTITQWVQNIGSYIKGLDSCHLVGIGDEGMGLNGDGTYPYTAYEGLDFPTNLAISSIDFGTAHLYPSQWGATSDPVGWGSQWITNHYTVQKQLNKPVILEEFGVTSSQYSTYQTWLSTVVSSGLAGDLIWQAGSTLSGGQTPQDGYAIFPSDSTYQLLTQHAAALKARG</sequence>
<dbReference type="STRING" id="1051891.A0A0C3QQG2"/>
<dbReference type="PANTHER" id="PTHR31451:SF39">
    <property type="entry name" value="MANNAN ENDO-1,4-BETA-MANNOSIDASE 1"/>
    <property type="match status" value="1"/>
</dbReference>
<dbReference type="SUPFAM" id="SSF57180">
    <property type="entry name" value="Cellulose-binding domain"/>
    <property type="match status" value="1"/>
</dbReference>
<dbReference type="InterPro" id="IPR045053">
    <property type="entry name" value="MAN-like"/>
</dbReference>
<dbReference type="InterPro" id="IPR000254">
    <property type="entry name" value="CBD"/>
</dbReference>
<dbReference type="OrthoDB" id="406631at2759"/>
<evidence type="ECO:0000256" key="4">
    <source>
        <dbReference type="ARBA" id="ARBA00005641"/>
    </source>
</evidence>
<dbReference type="InterPro" id="IPR001547">
    <property type="entry name" value="Glyco_hydro_5"/>
</dbReference>
<feature type="chain" id="PRO_5002180798" description="mannan endo-1,4-beta-mannosidase" evidence="14">
    <location>
        <begin position="24"/>
        <end position="453"/>
    </location>
</feature>
<evidence type="ECO:0000313" key="16">
    <source>
        <dbReference type="EMBL" id="KIO30746.1"/>
    </source>
</evidence>
<reference evidence="17" key="2">
    <citation type="submission" date="2015-01" db="EMBL/GenBank/DDBJ databases">
        <title>Evolutionary Origins and Diversification of the Mycorrhizal Mutualists.</title>
        <authorList>
            <consortium name="DOE Joint Genome Institute"/>
            <consortium name="Mycorrhizal Genomics Consortium"/>
            <person name="Kohler A."/>
            <person name="Kuo A."/>
            <person name="Nagy L.G."/>
            <person name="Floudas D."/>
            <person name="Copeland A."/>
            <person name="Barry K.W."/>
            <person name="Cichocki N."/>
            <person name="Veneault-Fourrey C."/>
            <person name="LaButti K."/>
            <person name="Lindquist E.A."/>
            <person name="Lipzen A."/>
            <person name="Lundell T."/>
            <person name="Morin E."/>
            <person name="Murat C."/>
            <person name="Riley R."/>
            <person name="Ohm R."/>
            <person name="Sun H."/>
            <person name="Tunlid A."/>
            <person name="Henrissat B."/>
            <person name="Grigoriev I.V."/>
            <person name="Hibbett D.S."/>
            <person name="Martin F."/>
        </authorList>
    </citation>
    <scope>NUCLEOTIDE SEQUENCE [LARGE SCALE GENOMIC DNA]</scope>
    <source>
        <strain evidence="17">MUT 4182</strain>
    </source>
</reference>
<dbReference type="SUPFAM" id="SSF51445">
    <property type="entry name" value="(Trans)glycosidases"/>
    <property type="match status" value="1"/>
</dbReference>
<evidence type="ECO:0000259" key="15">
    <source>
        <dbReference type="PROSITE" id="PS51164"/>
    </source>
</evidence>
<dbReference type="GO" id="GO:0016020">
    <property type="term" value="C:membrane"/>
    <property type="evidence" value="ECO:0007669"/>
    <property type="project" value="UniProtKB-SubCell"/>
</dbReference>
<dbReference type="GO" id="GO:0016985">
    <property type="term" value="F:mannan endo-1,4-beta-mannosidase activity"/>
    <property type="evidence" value="ECO:0007669"/>
    <property type="project" value="UniProtKB-EC"/>
</dbReference>
<dbReference type="AlphaFoldDB" id="A0A0C3QQG2"/>
<evidence type="ECO:0000256" key="5">
    <source>
        <dbReference type="ARBA" id="ARBA00012706"/>
    </source>
</evidence>
<feature type="signal peptide" evidence="14">
    <location>
        <begin position="1"/>
        <end position="23"/>
    </location>
</feature>
<gene>
    <name evidence="16" type="ORF">M407DRAFT_222983</name>
</gene>
<name>A0A0C3QQG2_9AGAM</name>
<dbReference type="Proteomes" id="UP000054248">
    <property type="component" value="Unassembled WGS sequence"/>
</dbReference>
<evidence type="ECO:0000256" key="9">
    <source>
        <dbReference type="ARBA" id="ARBA00022801"/>
    </source>
</evidence>
<comment type="similarity">
    <text evidence="4">Belongs to the glycosyl hydrolase 5 (cellulase A) family.</text>
</comment>
<dbReference type="InterPro" id="IPR018087">
    <property type="entry name" value="Glyco_hydro_5_CS"/>
</dbReference>
<keyword evidence="11" id="KW-0472">Membrane</keyword>
<keyword evidence="6" id="KW-0964">Secreted</keyword>
<dbReference type="PROSITE" id="PS51164">
    <property type="entry name" value="CBM1_2"/>
    <property type="match status" value="1"/>
</dbReference>
<dbReference type="Gene3D" id="3.20.20.80">
    <property type="entry name" value="Glycosidases"/>
    <property type="match status" value="1"/>
</dbReference>
<keyword evidence="8 14" id="KW-0732">Signal</keyword>
<accession>A0A0C3QQG2</accession>
<dbReference type="InterPro" id="IPR017853">
    <property type="entry name" value="GH"/>
</dbReference>
<dbReference type="EMBL" id="KN822969">
    <property type="protein sequence ID" value="KIO30746.1"/>
    <property type="molecule type" value="Genomic_DNA"/>
</dbReference>
<keyword evidence="17" id="KW-1185">Reference proteome</keyword>
<evidence type="ECO:0000256" key="14">
    <source>
        <dbReference type="SAM" id="SignalP"/>
    </source>
</evidence>
<evidence type="ECO:0000313" key="17">
    <source>
        <dbReference type="Proteomes" id="UP000054248"/>
    </source>
</evidence>
<feature type="region of interest" description="Disordered" evidence="13">
    <location>
        <begin position="63"/>
        <end position="96"/>
    </location>
</feature>
<comment type="catalytic activity">
    <reaction evidence="1">
        <text>Random hydrolysis of (1-&gt;4)-beta-D-mannosidic linkages in mannans, galactomannans and glucomannans.</text>
        <dbReference type="EC" id="3.2.1.78"/>
    </reaction>
</comment>
<dbReference type="GO" id="GO:0005576">
    <property type="term" value="C:extracellular region"/>
    <property type="evidence" value="ECO:0007669"/>
    <property type="project" value="UniProtKB-SubCell"/>
</dbReference>
<evidence type="ECO:0000256" key="7">
    <source>
        <dbReference type="ARBA" id="ARBA00022692"/>
    </source>
</evidence>
<feature type="domain" description="CBM1" evidence="15">
    <location>
        <begin position="23"/>
        <end position="59"/>
    </location>
</feature>
<evidence type="ECO:0000256" key="3">
    <source>
        <dbReference type="ARBA" id="ARBA00004613"/>
    </source>
</evidence>
<dbReference type="PROSITE" id="PS00562">
    <property type="entry name" value="CBM1_1"/>
    <property type="match status" value="1"/>
</dbReference>
<dbReference type="PANTHER" id="PTHR31451">
    <property type="match status" value="1"/>
</dbReference>
<dbReference type="EC" id="3.2.1.78" evidence="5"/>
<protein>
    <recommendedName>
        <fullName evidence="5">mannan endo-1,4-beta-mannosidase</fullName>
        <ecNumber evidence="5">3.2.1.78</ecNumber>
    </recommendedName>
</protein>
<comment type="subcellular location">
    <subcellularLocation>
        <location evidence="2">Membrane</location>
        <topology evidence="2">Multi-pass membrane protein</topology>
    </subcellularLocation>
    <subcellularLocation>
        <location evidence="3">Secreted</location>
    </subcellularLocation>
</comment>
<dbReference type="PROSITE" id="PS00659">
    <property type="entry name" value="GLYCOSYL_HYDROL_F5"/>
    <property type="match status" value="1"/>
</dbReference>
<organism evidence="16 17">
    <name type="scientific">Tulasnella calospora MUT 4182</name>
    <dbReference type="NCBI Taxonomy" id="1051891"/>
    <lineage>
        <taxon>Eukaryota</taxon>
        <taxon>Fungi</taxon>
        <taxon>Dikarya</taxon>
        <taxon>Basidiomycota</taxon>
        <taxon>Agaricomycotina</taxon>
        <taxon>Agaricomycetes</taxon>
        <taxon>Cantharellales</taxon>
        <taxon>Tulasnellaceae</taxon>
        <taxon>Tulasnella</taxon>
    </lineage>
</organism>
<dbReference type="HOGENOM" id="CLU_031603_4_1_1"/>
<reference evidence="16 17" key="1">
    <citation type="submission" date="2014-04" db="EMBL/GenBank/DDBJ databases">
        <authorList>
            <consortium name="DOE Joint Genome Institute"/>
            <person name="Kuo A."/>
            <person name="Girlanda M."/>
            <person name="Perotto S."/>
            <person name="Kohler A."/>
            <person name="Nagy L.G."/>
            <person name="Floudas D."/>
            <person name="Copeland A."/>
            <person name="Barry K.W."/>
            <person name="Cichocki N."/>
            <person name="Veneault-Fourrey C."/>
            <person name="LaButti K."/>
            <person name="Lindquist E.A."/>
            <person name="Lipzen A."/>
            <person name="Lundell T."/>
            <person name="Morin E."/>
            <person name="Murat C."/>
            <person name="Sun H."/>
            <person name="Tunlid A."/>
            <person name="Henrissat B."/>
            <person name="Grigoriev I.V."/>
            <person name="Hibbett D.S."/>
            <person name="Martin F."/>
            <person name="Nordberg H.P."/>
            <person name="Cantor M.N."/>
            <person name="Hua S.X."/>
        </authorList>
    </citation>
    <scope>NUCLEOTIDE SEQUENCE [LARGE SCALE GENOMIC DNA]</scope>
    <source>
        <strain evidence="16 17">MUT 4182</strain>
    </source>
</reference>
<evidence type="ECO:0000256" key="6">
    <source>
        <dbReference type="ARBA" id="ARBA00022525"/>
    </source>
</evidence>
<dbReference type="InterPro" id="IPR035971">
    <property type="entry name" value="CBD_sf"/>
</dbReference>
<dbReference type="SMART" id="SM00236">
    <property type="entry name" value="fCBD"/>
    <property type="match status" value="1"/>
</dbReference>
<proteinExistence type="inferred from homology"/>
<evidence type="ECO:0000256" key="1">
    <source>
        <dbReference type="ARBA" id="ARBA00001678"/>
    </source>
</evidence>
<keyword evidence="7" id="KW-0812">Transmembrane</keyword>
<evidence type="ECO:0000256" key="13">
    <source>
        <dbReference type="SAM" id="MobiDB-lite"/>
    </source>
</evidence>